<dbReference type="InterPro" id="IPR012132">
    <property type="entry name" value="GMC_OxRdtase"/>
</dbReference>
<keyword evidence="10" id="KW-1185">Reference proteome</keyword>
<evidence type="ECO:0000256" key="4">
    <source>
        <dbReference type="ARBA" id="ARBA00022827"/>
    </source>
</evidence>
<comment type="cofactor">
    <cofactor evidence="1">
        <name>FAD</name>
        <dbReference type="ChEBI" id="CHEBI:57692"/>
    </cofactor>
</comment>
<dbReference type="SUPFAM" id="SSF54373">
    <property type="entry name" value="FAD-linked reductases, C-terminal domain"/>
    <property type="match status" value="1"/>
</dbReference>
<reference evidence="9 10" key="1">
    <citation type="journal article" date="2020" name="bioRxiv">
        <title>Metabolic contributions of an alphaproteobacterial endosymbiont in the apicomplexan Cardiosporidium cionae.</title>
        <authorList>
            <person name="Hunter E.S."/>
            <person name="Paight C.J."/>
            <person name="Lane C.E."/>
        </authorList>
    </citation>
    <scope>NUCLEOTIDE SEQUENCE [LARGE SCALE GENOMIC DNA]</scope>
    <source>
        <strain evidence="9">ESH_2018</strain>
    </source>
</reference>
<evidence type="ECO:0000259" key="8">
    <source>
        <dbReference type="PROSITE" id="PS00624"/>
    </source>
</evidence>
<sequence length="802" mass="89258">MATDDSTFSPYTTSYSPATKSLHSGNATSTIDSLLEDSGATSSSYFKLSASNARLSAILSRLLYTLCTFLIALVPLLISQFFLSPLHPCQFLGVTGVQWNIKSVSNCLKRVSTGNTFTLIRSPSQLLPQYDFVIVGGGTAGSVLAARLSSHSNTSVLLIEAGGQPNAGVLSHQVIPLAVLMNQLGDIDWKYRTEVQENACQGLLEKRSRWPSGKVLGGSSAINFMLYVRGQREDYDSWAECGATGWSFQDVLPYFKKIETVFDKSLPLDTSNRGESGPLPISRKYNLHSLEKMFLEGAQELGYPYNHDYNGESIYGASVFQLNQIYGQRVTPFNAYILNSMTPRKNLHIFPHALASKIVFDEFKQASAVELIFNDPKMDLSRSVQPLKVKVKKEIILSAGSVRSPHLLMLSGIGPTEHLEEFGIPVIADLPGVGKNLQDHIYLSLPLSTKDPVKTVRRKEVSSFFSFFQYLIRGKGPLASTGCNVQLLTECFADNYSLDGNDQSRYLHSDENDAMRFTRSKKLPLNDLQIFMYSSLVSANEFINHYNYPSDIGKIWGLYDSTGTFLESNTAIIMPSLLHPRSRGEISLKSSDPMAHPKIDPKYLSHPRDLEILAKGVEMSFQISTSNAFSEVIEKPFGIDCSSPDKSTMHEHLCHISRVGTKSDLYREIARHLTLTLYHPVGTCRMGNQSHFSHYTRDIVGAQKIQSNCLWKQNSKEIFPFLLQSFKFQQEQCPIRYSGKYITVENDVVVDERLRVCGGKCVGGLRIVDASVMPHLPTGNTHAPVIMIAEKAADLIIQEWDL</sequence>
<dbReference type="SUPFAM" id="SSF51905">
    <property type="entry name" value="FAD/NAD(P)-binding domain"/>
    <property type="match status" value="1"/>
</dbReference>
<evidence type="ECO:0000256" key="6">
    <source>
        <dbReference type="SAM" id="Phobius"/>
    </source>
</evidence>
<accession>A0ABQ7JF76</accession>
<gene>
    <name evidence="9" type="ORF">IE077_003364</name>
</gene>
<dbReference type="EMBL" id="JADAQX010000039">
    <property type="protein sequence ID" value="KAF8822604.1"/>
    <property type="molecule type" value="Genomic_DNA"/>
</dbReference>
<proteinExistence type="inferred from homology"/>
<dbReference type="InterPro" id="IPR036188">
    <property type="entry name" value="FAD/NAD-bd_sf"/>
</dbReference>
<dbReference type="InterPro" id="IPR000172">
    <property type="entry name" value="GMC_OxRdtase_N"/>
</dbReference>
<evidence type="ECO:0000256" key="5">
    <source>
        <dbReference type="RuleBase" id="RU003968"/>
    </source>
</evidence>
<dbReference type="Gene3D" id="3.30.560.10">
    <property type="entry name" value="Glucose Oxidase, domain 3"/>
    <property type="match status" value="1"/>
</dbReference>
<comment type="similarity">
    <text evidence="2 5">Belongs to the GMC oxidoreductase family.</text>
</comment>
<dbReference type="PROSITE" id="PS00624">
    <property type="entry name" value="GMC_OXRED_2"/>
    <property type="match status" value="1"/>
</dbReference>
<evidence type="ECO:0000313" key="9">
    <source>
        <dbReference type="EMBL" id="KAF8822604.1"/>
    </source>
</evidence>
<keyword evidence="6" id="KW-0812">Transmembrane</keyword>
<evidence type="ECO:0000256" key="3">
    <source>
        <dbReference type="ARBA" id="ARBA00022630"/>
    </source>
</evidence>
<dbReference type="Pfam" id="PF05199">
    <property type="entry name" value="GMC_oxred_C"/>
    <property type="match status" value="2"/>
</dbReference>
<keyword evidence="4 5" id="KW-0274">FAD</keyword>
<evidence type="ECO:0000256" key="2">
    <source>
        <dbReference type="ARBA" id="ARBA00010790"/>
    </source>
</evidence>
<feature type="domain" description="Glucose-methanol-choline oxidoreductase N-terminal" evidence="7">
    <location>
        <begin position="213"/>
        <end position="236"/>
    </location>
</feature>
<name>A0ABQ7JF76_9APIC</name>
<dbReference type="Pfam" id="PF00732">
    <property type="entry name" value="GMC_oxred_N"/>
    <property type="match status" value="1"/>
</dbReference>
<dbReference type="Proteomes" id="UP000823046">
    <property type="component" value="Unassembled WGS sequence"/>
</dbReference>
<evidence type="ECO:0000259" key="7">
    <source>
        <dbReference type="PROSITE" id="PS00623"/>
    </source>
</evidence>
<evidence type="ECO:0000313" key="10">
    <source>
        <dbReference type="Proteomes" id="UP000823046"/>
    </source>
</evidence>
<dbReference type="PROSITE" id="PS00623">
    <property type="entry name" value="GMC_OXRED_1"/>
    <property type="match status" value="1"/>
</dbReference>
<keyword evidence="3 5" id="KW-0285">Flavoprotein</keyword>
<dbReference type="Gene3D" id="3.50.50.60">
    <property type="entry name" value="FAD/NAD(P)-binding domain"/>
    <property type="match status" value="2"/>
</dbReference>
<keyword evidence="6" id="KW-1133">Transmembrane helix</keyword>
<dbReference type="InterPro" id="IPR007867">
    <property type="entry name" value="GMC_OxRtase_C"/>
</dbReference>
<comment type="caution">
    <text evidence="9">The sequence shown here is derived from an EMBL/GenBank/DDBJ whole genome shotgun (WGS) entry which is preliminary data.</text>
</comment>
<keyword evidence="6" id="KW-0472">Membrane</keyword>
<protein>
    <submittedName>
        <fullName evidence="9">GMC oxidoreductase</fullName>
    </submittedName>
</protein>
<dbReference type="PANTHER" id="PTHR11552:SF147">
    <property type="entry name" value="CHOLINE DEHYDROGENASE, MITOCHONDRIAL"/>
    <property type="match status" value="1"/>
</dbReference>
<feature type="transmembrane region" description="Helical" evidence="6">
    <location>
        <begin position="62"/>
        <end position="83"/>
    </location>
</feature>
<organism evidence="9 10">
    <name type="scientific">Cardiosporidium cionae</name>
    <dbReference type="NCBI Taxonomy" id="476202"/>
    <lineage>
        <taxon>Eukaryota</taxon>
        <taxon>Sar</taxon>
        <taxon>Alveolata</taxon>
        <taxon>Apicomplexa</taxon>
        <taxon>Aconoidasida</taxon>
        <taxon>Nephromycida</taxon>
        <taxon>Cardiosporidium</taxon>
    </lineage>
</organism>
<evidence type="ECO:0000256" key="1">
    <source>
        <dbReference type="ARBA" id="ARBA00001974"/>
    </source>
</evidence>
<feature type="domain" description="Glucose-methanol-choline oxidoreductase N-terminal" evidence="8">
    <location>
        <begin position="400"/>
        <end position="414"/>
    </location>
</feature>
<dbReference type="PANTHER" id="PTHR11552">
    <property type="entry name" value="GLUCOSE-METHANOL-CHOLINE GMC OXIDOREDUCTASE"/>
    <property type="match status" value="1"/>
</dbReference>